<dbReference type="RefSeq" id="WP_145666722.1">
    <property type="nucleotide sequence ID" value="NZ_VIWO01000002.1"/>
</dbReference>
<proteinExistence type="predicted"/>
<dbReference type="Proteomes" id="UP000320811">
    <property type="component" value="Unassembled WGS sequence"/>
</dbReference>
<evidence type="ECO:0000313" key="2">
    <source>
        <dbReference type="EMBL" id="TWF42698.1"/>
    </source>
</evidence>
<feature type="region of interest" description="Disordered" evidence="1">
    <location>
        <begin position="34"/>
        <end position="123"/>
    </location>
</feature>
<gene>
    <name evidence="2" type="ORF">FHW36_102459</name>
</gene>
<comment type="caution">
    <text evidence="2">The sequence shown here is derived from an EMBL/GenBank/DDBJ whole genome shotgun (WGS) entry which is preliminary data.</text>
</comment>
<sequence length="123" mass="13272">MKLLVWSPILLLLSCHSSQKIYQAPAVGAEAQFDRGLRPEKHPRYLFDKKTMKDMQQRGTASGYSSKRRSSKPTIPLPGESGHGKDSTAAVNDSAAAPLRVDSTQAPASPTDTSRHGTPSPTN</sequence>
<accession>A0A561PX76</accession>
<feature type="compositionally biased region" description="Basic and acidic residues" evidence="1">
    <location>
        <begin position="34"/>
        <end position="56"/>
    </location>
</feature>
<organism evidence="2 3">
    <name type="scientific">Chitinophaga polysaccharea</name>
    <dbReference type="NCBI Taxonomy" id="1293035"/>
    <lineage>
        <taxon>Bacteria</taxon>
        <taxon>Pseudomonadati</taxon>
        <taxon>Bacteroidota</taxon>
        <taxon>Chitinophagia</taxon>
        <taxon>Chitinophagales</taxon>
        <taxon>Chitinophagaceae</taxon>
        <taxon>Chitinophaga</taxon>
    </lineage>
</organism>
<protein>
    <submittedName>
        <fullName evidence="2">Uncharacterized protein</fullName>
    </submittedName>
</protein>
<name>A0A561PX76_9BACT</name>
<evidence type="ECO:0000256" key="1">
    <source>
        <dbReference type="SAM" id="MobiDB-lite"/>
    </source>
</evidence>
<dbReference type="OrthoDB" id="671751at2"/>
<dbReference type="PROSITE" id="PS51257">
    <property type="entry name" value="PROKAR_LIPOPROTEIN"/>
    <property type="match status" value="1"/>
</dbReference>
<dbReference type="AlphaFoldDB" id="A0A561PX76"/>
<keyword evidence="3" id="KW-1185">Reference proteome</keyword>
<dbReference type="EMBL" id="VIWO01000002">
    <property type="protein sequence ID" value="TWF42698.1"/>
    <property type="molecule type" value="Genomic_DNA"/>
</dbReference>
<feature type="compositionally biased region" description="Polar residues" evidence="1">
    <location>
        <begin position="102"/>
        <end position="123"/>
    </location>
</feature>
<reference evidence="2 3" key="1">
    <citation type="submission" date="2019-06" db="EMBL/GenBank/DDBJ databases">
        <title>Sorghum-associated microbial communities from plants grown in Nebraska, USA.</title>
        <authorList>
            <person name="Schachtman D."/>
        </authorList>
    </citation>
    <scope>NUCLEOTIDE SEQUENCE [LARGE SCALE GENOMIC DNA]</scope>
    <source>
        <strain evidence="2 3">1209</strain>
    </source>
</reference>
<evidence type="ECO:0000313" key="3">
    <source>
        <dbReference type="Proteomes" id="UP000320811"/>
    </source>
</evidence>